<protein>
    <submittedName>
        <fullName evidence="2">Uncharacterized protein</fullName>
    </submittedName>
</protein>
<organism evidence="2 3">
    <name type="scientific">Durusdinium trenchii</name>
    <dbReference type="NCBI Taxonomy" id="1381693"/>
    <lineage>
        <taxon>Eukaryota</taxon>
        <taxon>Sar</taxon>
        <taxon>Alveolata</taxon>
        <taxon>Dinophyceae</taxon>
        <taxon>Suessiales</taxon>
        <taxon>Symbiodiniaceae</taxon>
        <taxon>Durusdinium</taxon>
    </lineage>
</organism>
<dbReference type="Proteomes" id="UP001642484">
    <property type="component" value="Unassembled WGS sequence"/>
</dbReference>
<sequence length="167" mass="19152">METSQIEDMIVNCVALAFILSIDELTMTMLPGKTKEMLEMIEGGQFSTRRRLTLAEDAILHQQDKKWNVLSPGFYGIIIPARLLFLLAVTAFFIGNYYWEACRRLDDGSWVSQEIHTPKRAQLPFLSFLFEPFPALFPVAVEEEAAWTFHDSCRQDCPQSLVLLGFR</sequence>
<keyword evidence="3" id="KW-1185">Reference proteome</keyword>
<evidence type="ECO:0000313" key="2">
    <source>
        <dbReference type="EMBL" id="CAK9113016.1"/>
    </source>
</evidence>
<dbReference type="EMBL" id="CAXAMN010027805">
    <property type="protein sequence ID" value="CAK9113016.1"/>
    <property type="molecule type" value="Genomic_DNA"/>
</dbReference>
<reference evidence="2 3" key="1">
    <citation type="submission" date="2024-02" db="EMBL/GenBank/DDBJ databases">
        <authorList>
            <person name="Chen Y."/>
            <person name="Shah S."/>
            <person name="Dougan E. K."/>
            <person name="Thang M."/>
            <person name="Chan C."/>
        </authorList>
    </citation>
    <scope>NUCLEOTIDE SEQUENCE [LARGE SCALE GENOMIC DNA]</scope>
</reference>
<keyword evidence="1" id="KW-0812">Transmembrane</keyword>
<keyword evidence="1" id="KW-1133">Transmembrane helix</keyword>
<comment type="caution">
    <text evidence="2">The sequence shown here is derived from an EMBL/GenBank/DDBJ whole genome shotgun (WGS) entry which is preliminary data.</text>
</comment>
<accession>A0ABP0SKV9</accession>
<gene>
    <name evidence="2" type="ORF">CCMP2556_LOCUS52334</name>
</gene>
<feature type="transmembrane region" description="Helical" evidence="1">
    <location>
        <begin position="9"/>
        <end position="30"/>
    </location>
</feature>
<name>A0ABP0SKV9_9DINO</name>
<keyword evidence="1" id="KW-0472">Membrane</keyword>
<proteinExistence type="predicted"/>
<feature type="transmembrane region" description="Helical" evidence="1">
    <location>
        <begin position="74"/>
        <end position="99"/>
    </location>
</feature>
<evidence type="ECO:0000313" key="3">
    <source>
        <dbReference type="Proteomes" id="UP001642484"/>
    </source>
</evidence>
<evidence type="ECO:0000256" key="1">
    <source>
        <dbReference type="SAM" id="Phobius"/>
    </source>
</evidence>